<dbReference type="EMBL" id="HQ317463">
    <property type="protein sequence ID" value="ADU25254.1"/>
    <property type="molecule type" value="Genomic_DNA"/>
</dbReference>
<evidence type="ECO:0000256" key="4">
    <source>
        <dbReference type="ARBA" id="ARBA00022561"/>
    </source>
</evidence>
<dbReference type="InterPro" id="IPR031654">
    <property type="entry name" value="Capsid_N"/>
</dbReference>
<evidence type="ECO:0000256" key="6">
    <source>
        <dbReference type="ARBA" id="ARBA00022921"/>
    </source>
</evidence>
<dbReference type="GO" id="GO:0019028">
    <property type="term" value="C:viral capsid"/>
    <property type="evidence" value="ECO:0007669"/>
    <property type="project" value="UniProtKB-KW"/>
</dbReference>
<organism evidence="9">
    <name type="scientific">Infectious spleen and kidney necrosis virus</name>
    <name type="common">ISKNV</name>
    <dbReference type="NCBI Taxonomy" id="180170"/>
    <lineage>
        <taxon>Viruses</taxon>
        <taxon>Varidnaviria</taxon>
        <taxon>Bamfordvirae</taxon>
        <taxon>Nucleocytoviricota</taxon>
        <taxon>Megaviricetes</taxon>
        <taxon>Pimascovirales</taxon>
        <taxon>Pimascovirales incertae sedis</taxon>
        <taxon>Iridoviridae</taxon>
        <taxon>Alphairidovirinae</taxon>
        <taxon>Megalocytivirus</taxon>
        <taxon>Megalocytivirus pagrus1</taxon>
    </lineage>
</organism>
<reference evidence="9" key="1">
    <citation type="journal article" date="2010" name="Virus Genes">
        <title>Genotype and host range analysis of infectious spleen and kidney necrosis virus (ISKNV).</title>
        <authorList>
            <person name="Fu X."/>
            <person name="Li N."/>
            <person name="Liu L."/>
            <person name="Lin Q."/>
            <person name="Wang F."/>
            <person name="Lai Y."/>
            <person name="Jiang H."/>
            <person name="Pan H."/>
            <person name="Shi C."/>
            <person name="Wu S."/>
        </authorList>
    </citation>
    <scope>NUCLEOTIDE SEQUENCE</scope>
    <source>
        <strain evidence="9">ISKNV-HZhj</strain>
    </source>
</reference>
<protein>
    <recommendedName>
        <fullName evidence="3">Major capsid protein</fullName>
    </recommendedName>
</protein>
<keyword evidence="6" id="KW-0426">Late protein</keyword>
<keyword evidence="4" id="KW-0167">Capsid protein</keyword>
<dbReference type="Gene3D" id="2.70.9.20">
    <property type="entry name" value="Major capsid protein Vp54"/>
    <property type="match status" value="1"/>
</dbReference>
<gene>
    <name evidence="9" type="primary">mcp</name>
</gene>
<feature type="domain" description="Major capsid protein C-terminal" evidence="7">
    <location>
        <begin position="256"/>
        <end position="454"/>
    </location>
</feature>
<dbReference type="SUPFAM" id="SSF49749">
    <property type="entry name" value="Group II dsDNA viruses VP"/>
    <property type="match status" value="2"/>
</dbReference>
<name>E7DRK4_ISKNV</name>
<dbReference type="Pfam" id="PF04451">
    <property type="entry name" value="Capsid_NCLDV"/>
    <property type="match status" value="1"/>
</dbReference>
<evidence type="ECO:0000256" key="3">
    <source>
        <dbReference type="ARBA" id="ARBA00014893"/>
    </source>
</evidence>
<evidence type="ECO:0000259" key="7">
    <source>
        <dbReference type="Pfam" id="PF04451"/>
    </source>
</evidence>
<accession>E7DRK4</accession>
<organismHost>
    <name type="scientific">Siniperca chuatsi</name>
    <name type="common">Mandarin fish</name>
    <dbReference type="NCBI Taxonomy" id="119488"/>
</organismHost>
<evidence type="ECO:0000256" key="2">
    <source>
        <dbReference type="ARBA" id="ARBA00009231"/>
    </source>
</evidence>
<keyword evidence="5" id="KW-0946">Virion</keyword>
<evidence type="ECO:0000256" key="5">
    <source>
        <dbReference type="ARBA" id="ARBA00022844"/>
    </source>
</evidence>
<dbReference type="GO" id="GO:0005198">
    <property type="term" value="F:structural molecule activity"/>
    <property type="evidence" value="ECO:0007669"/>
    <property type="project" value="InterPro"/>
</dbReference>
<sequence>MSAISGANVTSGFIDISAFDAMETHLYGGDNAVTYFARETVRSSWYSKLPVTLSKQTGHANFGQEFSVTVARGGDYLINVWLRVKIPSITSSKENSYIRWCDNLMHNLVEEVSVSFNDLVAQTLTSEFLDFWNACMMPGSKQSGYNKMIGMRSDLVGGILVGGITNGQTMPAAYLNLPIPLFFTRDTGLALPTVSLPYNEVRIHFKLRRWEDLLISQSTQADMAISTVTLANIGNVAPALTNVSVMGTYAVLTSEEREVVAQSSRSMLIEQCQVAPRVPVTPVDNSLVHLDLRFSHPVKALFFAVKNVTHRNVQSNYTAASPVYVNNKVNLPLLATNPLSEVSLIYENTPRLHQMGVDYFTSVDPYYFAPSMPEMDGVMTYCYTLDMGNINPMGSTNYGRLSNVTLSCKVSDNAKTTAAGGGGNGTGYTVAQKFELVVIAVNHNIMKIADGAAGFPIL</sequence>
<dbReference type="InterPro" id="IPR016112">
    <property type="entry name" value="VP_dsDNA_II"/>
</dbReference>
<evidence type="ECO:0000256" key="1">
    <source>
        <dbReference type="ARBA" id="ARBA00004328"/>
    </source>
</evidence>
<comment type="similarity">
    <text evidence="2">Belongs to the NCLDV major capsid protein family.</text>
</comment>
<evidence type="ECO:0000259" key="8">
    <source>
        <dbReference type="Pfam" id="PF16903"/>
    </source>
</evidence>
<dbReference type="Pfam" id="PF16903">
    <property type="entry name" value="Capsid_N"/>
    <property type="match status" value="1"/>
</dbReference>
<organismHost>
    <name type="scientific">Synchiropus splendidus</name>
    <name type="common">Mandarinfish</name>
    <name type="synonym">Callionymus splendidus</name>
    <dbReference type="NCBI Taxonomy" id="270530"/>
</organismHost>
<dbReference type="Gene3D" id="2.70.9.10">
    <property type="entry name" value="Adenovirus Type 2 Hexon, domain 4"/>
    <property type="match status" value="1"/>
</dbReference>
<proteinExistence type="inferred from homology"/>
<feature type="domain" description="Major capsid protein N-terminal" evidence="8">
    <location>
        <begin position="34"/>
        <end position="250"/>
    </location>
</feature>
<dbReference type="InterPro" id="IPR038519">
    <property type="entry name" value="MCP_C_sf"/>
</dbReference>
<dbReference type="InterPro" id="IPR007542">
    <property type="entry name" value="MCP_C"/>
</dbReference>
<dbReference type="SMR" id="E7DRK4"/>
<evidence type="ECO:0000313" key="9">
    <source>
        <dbReference type="EMBL" id="ADU25254.1"/>
    </source>
</evidence>
<comment type="subcellular location">
    <subcellularLocation>
        <location evidence="1">Virion</location>
    </subcellularLocation>
</comment>